<feature type="signal peptide" evidence="1">
    <location>
        <begin position="1"/>
        <end position="19"/>
    </location>
</feature>
<dbReference type="AlphaFoldDB" id="A0A7S3F4Q3"/>
<feature type="domain" description="Porin" evidence="2">
    <location>
        <begin position="7"/>
        <end position="295"/>
    </location>
</feature>
<keyword evidence="1" id="KW-0732">Signal</keyword>
<dbReference type="InterPro" id="IPR033900">
    <property type="entry name" value="Gram_neg_porin_domain"/>
</dbReference>
<dbReference type="GO" id="GO:0015288">
    <property type="term" value="F:porin activity"/>
    <property type="evidence" value="ECO:0007669"/>
    <property type="project" value="InterPro"/>
</dbReference>
<reference evidence="3" key="1">
    <citation type="submission" date="2021-01" db="EMBL/GenBank/DDBJ databases">
        <authorList>
            <person name="Corre E."/>
            <person name="Pelletier E."/>
            <person name="Niang G."/>
            <person name="Scheremetjew M."/>
            <person name="Finn R."/>
            <person name="Kale V."/>
            <person name="Holt S."/>
            <person name="Cochrane G."/>
            <person name="Meng A."/>
            <person name="Brown T."/>
            <person name="Cohen L."/>
        </authorList>
    </citation>
    <scope>NUCLEOTIDE SEQUENCE</scope>
    <source>
        <strain evidence="3">CCMP281</strain>
    </source>
</reference>
<dbReference type="GO" id="GO:0016020">
    <property type="term" value="C:membrane"/>
    <property type="evidence" value="ECO:0007669"/>
    <property type="project" value="InterPro"/>
</dbReference>
<gene>
    <name evidence="3" type="ORF">HERI1096_LOCUS26081</name>
</gene>
<organism evidence="3">
    <name type="scientific">Haptolina ericina</name>
    <dbReference type="NCBI Taxonomy" id="156174"/>
    <lineage>
        <taxon>Eukaryota</taxon>
        <taxon>Haptista</taxon>
        <taxon>Haptophyta</taxon>
        <taxon>Prymnesiophyceae</taxon>
        <taxon>Prymnesiales</taxon>
        <taxon>Prymnesiaceae</taxon>
        <taxon>Haptolina</taxon>
    </lineage>
</organism>
<evidence type="ECO:0000256" key="1">
    <source>
        <dbReference type="SAM" id="SignalP"/>
    </source>
</evidence>
<dbReference type="EMBL" id="HBHX01047095">
    <property type="protein sequence ID" value="CAE0126421.1"/>
    <property type="molecule type" value="Transcribed_RNA"/>
</dbReference>
<sequence>MKKILIASTALVATAGVAAAEVSFGGFGRFGIIYNEDGGTTGNDSTRLEQRFRLTATGTTETDGGVKFEGRIRFQSDDNAAGAGGVANNSAAGFAVSSGGLRVDVGHVSDVLDSGDVVDYYGYGVGLTSWAEQSSGFALPASGFGTGTAAVAPTVKARYSAGDLTVAASVSTDASGTANEEYQLGASYAFGGYTAGIAFGNEDDGTVGGDVDFWAASLGGSVGDFDFSILVADYDDGVTSTAYGVSVQYAISSATQIRAVYNDNGAAVDENTYAIGFQHSLGGGVSLRGGVGETGGGDAADLGVVFNF</sequence>
<evidence type="ECO:0000259" key="2">
    <source>
        <dbReference type="Pfam" id="PF13609"/>
    </source>
</evidence>
<proteinExistence type="predicted"/>
<protein>
    <recommendedName>
        <fullName evidence="2">Porin domain-containing protein</fullName>
    </recommendedName>
</protein>
<dbReference type="SUPFAM" id="SSF56935">
    <property type="entry name" value="Porins"/>
    <property type="match status" value="1"/>
</dbReference>
<dbReference type="InterPro" id="IPR023614">
    <property type="entry name" value="Porin_dom_sf"/>
</dbReference>
<dbReference type="Gene3D" id="2.40.160.10">
    <property type="entry name" value="Porin"/>
    <property type="match status" value="1"/>
</dbReference>
<feature type="chain" id="PRO_5030693428" description="Porin domain-containing protein" evidence="1">
    <location>
        <begin position="20"/>
        <end position="308"/>
    </location>
</feature>
<name>A0A7S3F4Q3_9EUKA</name>
<evidence type="ECO:0000313" key="3">
    <source>
        <dbReference type="EMBL" id="CAE0126421.1"/>
    </source>
</evidence>
<dbReference type="Pfam" id="PF13609">
    <property type="entry name" value="Porin_4"/>
    <property type="match status" value="1"/>
</dbReference>
<accession>A0A7S3F4Q3</accession>